<gene>
    <name evidence="9" type="ORF">SLS58_008986</name>
</gene>
<proteinExistence type="predicted"/>
<evidence type="ECO:0000256" key="1">
    <source>
        <dbReference type="ARBA" id="ARBA00004123"/>
    </source>
</evidence>
<dbReference type="CDD" id="cd00067">
    <property type="entry name" value="GAL4"/>
    <property type="match status" value="1"/>
</dbReference>
<sequence>MAAAVSPLSAGSTSPAAQHQHPEKRRKITRACDACKAKKKRCTGTQPCPSCDKAAKPCTYLASYTRGRFSTPPPSRGLDALVLAAESHDVHFAADRDRRPSSTRIPAPSPPVNRGLPSPETAAQRHHSVSAAFHSPAQPFTHPQPPSFLPPLPTFQQPQPNGVTAEQPSASLQPLLSAVDQWRPPAVQDPASKDPSRRPSPEPDGNFDGHYLGPSSSVAWLRRALRKLGQARALKEKLHDDSSHASPKDATVFNYGDKDAPPSMGPDLSMPSADRTEYLLTRYFEFAAPTYRFLHRPTVESWLAAMHDPTNSLQPAKKAVVLVVLSIATLYCLSQIKDPELDIRRECEMYYREAQSLLSRETGPATLESVQARFALVHYLLSTARSNQAWFTFGTTVQLAMALGLHRRRSLADRGESLILRECQRRLFWSMYTTDRYMSVMFGRPRWIQDDDISQEYPLSVNDEDLKATEIVSPGQNDCLEDAAIFHSKLTRIVGRAAKEQYTMPSRTETERLSAASKHNKDLRDWKSQLPAYLSGAIRPSSLIPIFRRQSTVLKLAYAHAVMLVNRPFLLNLSKYGYHSASPNPATRECVEDCLAAARTAIEMVLNYIAEGQPFSSFWFTQYVAFNALAVTYLYLLHSRSREGGGGLDHAVVLAPHHRDLLSLADACQRYLVDVTEANAPSMRYSIILEELRDELSRQVSLSLPSSSSSSSLSSSSASASASASSGAHVNGNVGANGSAAAAVNGADAPPALQHRPNGNANGAAVVVSNGVLSPPRAVPGDGAVLLDGAGAGAGAGGGGDSEPQQQVDGDGGSSGGELQQLDWDLDFWPQLDSLPMSYSNWGESVAELGVVPSG</sequence>
<protein>
    <recommendedName>
        <fullName evidence="8">Zn(2)-C6 fungal-type domain-containing protein</fullName>
    </recommendedName>
</protein>
<keyword evidence="10" id="KW-1185">Reference proteome</keyword>
<comment type="caution">
    <text evidence="9">The sequence shown here is derived from an EMBL/GenBank/DDBJ whole genome shotgun (WGS) entry which is preliminary data.</text>
</comment>
<feature type="compositionally biased region" description="Basic and acidic residues" evidence="7">
    <location>
        <begin position="91"/>
        <end position="100"/>
    </location>
</feature>
<evidence type="ECO:0000256" key="7">
    <source>
        <dbReference type="SAM" id="MobiDB-lite"/>
    </source>
</evidence>
<dbReference type="InterPro" id="IPR001138">
    <property type="entry name" value="Zn2Cys6_DnaBD"/>
</dbReference>
<dbReference type="PROSITE" id="PS50048">
    <property type="entry name" value="ZN2_CY6_FUNGAL_2"/>
    <property type="match status" value="1"/>
</dbReference>
<evidence type="ECO:0000256" key="6">
    <source>
        <dbReference type="ARBA" id="ARBA00023242"/>
    </source>
</evidence>
<dbReference type="SMART" id="SM00066">
    <property type="entry name" value="GAL4"/>
    <property type="match status" value="1"/>
</dbReference>
<reference evidence="9 10" key="1">
    <citation type="journal article" date="2023" name="Plant Dis.">
        <title>First Report of Diplodia intermedia Causing Canker and Dieback Diseases on Apple Trees in Canada.</title>
        <authorList>
            <person name="Ellouze W."/>
            <person name="Ilyukhin E."/>
            <person name="Sulman M."/>
            <person name="Ali S."/>
        </authorList>
    </citation>
    <scope>NUCLEOTIDE SEQUENCE [LARGE SCALE GENOMIC DNA]</scope>
    <source>
        <strain evidence="9 10">M45-28</strain>
    </source>
</reference>
<feature type="region of interest" description="Disordered" evidence="7">
    <location>
        <begin position="1"/>
        <end position="28"/>
    </location>
</feature>
<evidence type="ECO:0000256" key="5">
    <source>
        <dbReference type="ARBA" id="ARBA00023163"/>
    </source>
</evidence>
<dbReference type="InterPro" id="IPR007219">
    <property type="entry name" value="XnlR_reg_dom"/>
</dbReference>
<feature type="compositionally biased region" description="Pro residues" evidence="7">
    <location>
        <begin position="142"/>
        <end position="153"/>
    </location>
</feature>
<evidence type="ECO:0000256" key="4">
    <source>
        <dbReference type="ARBA" id="ARBA00023125"/>
    </source>
</evidence>
<dbReference type="InterPro" id="IPR051711">
    <property type="entry name" value="Stress_Response_Reg"/>
</dbReference>
<dbReference type="PANTHER" id="PTHR47540">
    <property type="entry name" value="THIAMINE REPRESSIBLE GENES REGULATORY PROTEIN THI5"/>
    <property type="match status" value="1"/>
</dbReference>
<feature type="region of interest" description="Disordered" evidence="7">
    <location>
        <begin position="91"/>
        <end position="169"/>
    </location>
</feature>
<name>A0ABR3TEU0_9PEZI</name>
<dbReference type="Gene3D" id="4.10.240.10">
    <property type="entry name" value="Zn(2)-C6 fungal-type DNA-binding domain"/>
    <property type="match status" value="1"/>
</dbReference>
<accession>A0ABR3TEU0</accession>
<dbReference type="Pfam" id="PF00172">
    <property type="entry name" value="Zn_clus"/>
    <property type="match status" value="1"/>
</dbReference>
<evidence type="ECO:0000313" key="10">
    <source>
        <dbReference type="Proteomes" id="UP001521184"/>
    </source>
</evidence>
<dbReference type="PROSITE" id="PS00463">
    <property type="entry name" value="ZN2_CY6_FUNGAL_1"/>
    <property type="match status" value="1"/>
</dbReference>
<evidence type="ECO:0000256" key="3">
    <source>
        <dbReference type="ARBA" id="ARBA00023015"/>
    </source>
</evidence>
<feature type="region of interest" description="Disordered" evidence="7">
    <location>
        <begin position="236"/>
        <end position="270"/>
    </location>
</feature>
<keyword evidence="4" id="KW-0238">DNA-binding</keyword>
<keyword evidence="6" id="KW-0539">Nucleus</keyword>
<feature type="compositionally biased region" description="Basic and acidic residues" evidence="7">
    <location>
        <begin position="236"/>
        <end position="247"/>
    </location>
</feature>
<dbReference type="CDD" id="cd12148">
    <property type="entry name" value="fungal_TF_MHR"/>
    <property type="match status" value="1"/>
</dbReference>
<evidence type="ECO:0000256" key="2">
    <source>
        <dbReference type="ARBA" id="ARBA00022723"/>
    </source>
</evidence>
<dbReference type="SUPFAM" id="SSF57701">
    <property type="entry name" value="Zn2/Cys6 DNA-binding domain"/>
    <property type="match status" value="1"/>
</dbReference>
<feature type="compositionally biased region" description="Basic and acidic residues" evidence="7">
    <location>
        <begin position="191"/>
        <end position="201"/>
    </location>
</feature>
<dbReference type="InterPro" id="IPR036864">
    <property type="entry name" value="Zn2-C6_fun-type_DNA-bd_sf"/>
</dbReference>
<comment type="subcellular location">
    <subcellularLocation>
        <location evidence="1">Nucleus</location>
    </subcellularLocation>
</comment>
<evidence type="ECO:0000259" key="8">
    <source>
        <dbReference type="PROSITE" id="PS50048"/>
    </source>
</evidence>
<feature type="region of interest" description="Disordered" evidence="7">
    <location>
        <begin position="185"/>
        <end position="212"/>
    </location>
</feature>
<feature type="domain" description="Zn(2)-C6 fungal-type" evidence="8">
    <location>
        <begin position="31"/>
        <end position="60"/>
    </location>
</feature>
<dbReference type="PANTHER" id="PTHR47540:SF3">
    <property type="entry name" value="ZN(II)2CYS6 TRANSCRIPTION FACTOR (EUROFUNG)"/>
    <property type="match status" value="1"/>
</dbReference>
<keyword evidence="5" id="KW-0804">Transcription</keyword>
<dbReference type="Pfam" id="PF04082">
    <property type="entry name" value="Fungal_trans"/>
    <property type="match status" value="1"/>
</dbReference>
<feature type="region of interest" description="Disordered" evidence="7">
    <location>
        <begin position="705"/>
        <end position="728"/>
    </location>
</feature>
<keyword evidence="2" id="KW-0479">Metal-binding</keyword>
<feature type="region of interest" description="Disordered" evidence="7">
    <location>
        <begin position="790"/>
        <end position="822"/>
    </location>
</feature>
<evidence type="ECO:0000313" key="9">
    <source>
        <dbReference type="EMBL" id="KAL1638060.1"/>
    </source>
</evidence>
<feature type="compositionally biased region" description="Gly residues" evidence="7">
    <location>
        <begin position="790"/>
        <end position="801"/>
    </location>
</feature>
<dbReference type="EMBL" id="JAKEKT020000082">
    <property type="protein sequence ID" value="KAL1638060.1"/>
    <property type="molecule type" value="Genomic_DNA"/>
</dbReference>
<keyword evidence="3" id="KW-0805">Transcription regulation</keyword>
<dbReference type="SMART" id="SM00906">
    <property type="entry name" value="Fungal_trans"/>
    <property type="match status" value="1"/>
</dbReference>
<organism evidence="9 10">
    <name type="scientific">Diplodia intermedia</name>
    <dbReference type="NCBI Taxonomy" id="856260"/>
    <lineage>
        <taxon>Eukaryota</taxon>
        <taxon>Fungi</taxon>
        <taxon>Dikarya</taxon>
        <taxon>Ascomycota</taxon>
        <taxon>Pezizomycotina</taxon>
        <taxon>Dothideomycetes</taxon>
        <taxon>Dothideomycetes incertae sedis</taxon>
        <taxon>Botryosphaeriales</taxon>
        <taxon>Botryosphaeriaceae</taxon>
        <taxon>Diplodia</taxon>
    </lineage>
</organism>
<dbReference type="Proteomes" id="UP001521184">
    <property type="component" value="Unassembled WGS sequence"/>
</dbReference>